<feature type="region of interest" description="Disordered" evidence="1">
    <location>
        <begin position="52"/>
        <end position="133"/>
    </location>
</feature>
<protein>
    <submittedName>
        <fullName evidence="2">Uncharacterized protein</fullName>
    </submittedName>
</protein>
<proteinExistence type="predicted"/>
<name>A0A5B0SIS0_PUCGR</name>
<dbReference type="EMBL" id="VDEP01000035">
    <property type="protein sequence ID" value="KAA1136454.1"/>
    <property type="molecule type" value="Genomic_DNA"/>
</dbReference>
<evidence type="ECO:0000313" key="3">
    <source>
        <dbReference type="Proteomes" id="UP000325313"/>
    </source>
</evidence>
<organism evidence="2 3">
    <name type="scientific">Puccinia graminis f. sp. tritici</name>
    <dbReference type="NCBI Taxonomy" id="56615"/>
    <lineage>
        <taxon>Eukaryota</taxon>
        <taxon>Fungi</taxon>
        <taxon>Dikarya</taxon>
        <taxon>Basidiomycota</taxon>
        <taxon>Pucciniomycotina</taxon>
        <taxon>Pucciniomycetes</taxon>
        <taxon>Pucciniales</taxon>
        <taxon>Pucciniaceae</taxon>
        <taxon>Puccinia</taxon>
    </lineage>
</organism>
<dbReference type="Proteomes" id="UP000325313">
    <property type="component" value="Unassembled WGS sequence"/>
</dbReference>
<gene>
    <name evidence="2" type="ORF">PGTUg99_032429</name>
</gene>
<feature type="compositionally biased region" description="Low complexity" evidence="1">
    <location>
        <begin position="77"/>
        <end position="86"/>
    </location>
</feature>
<feature type="compositionally biased region" description="Low complexity" evidence="1">
    <location>
        <begin position="107"/>
        <end position="124"/>
    </location>
</feature>
<dbReference type="AlphaFoldDB" id="A0A5B0SIS0"/>
<reference evidence="2 3" key="1">
    <citation type="submission" date="2019-05" db="EMBL/GenBank/DDBJ databases">
        <title>Emergence of the Ug99 lineage of the wheat stem rust pathogen through somatic hybridization.</title>
        <authorList>
            <person name="Li F."/>
            <person name="Upadhyaya N.M."/>
            <person name="Sperschneider J."/>
            <person name="Matny O."/>
            <person name="Nguyen-Phuc H."/>
            <person name="Mago R."/>
            <person name="Raley C."/>
            <person name="Miller M.E."/>
            <person name="Silverstein K.A.T."/>
            <person name="Henningsen E."/>
            <person name="Hirsch C.D."/>
            <person name="Visser B."/>
            <person name="Pretorius Z.A."/>
            <person name="Steffenson B.J."/>
            <person name="Schwessinger B."/>
            <person name="Dodds P.N."/>
            <person name="Figueroa M."/>
        </authorList>
    </citation>
    <scope>NUCLEOTIDE SEQUENCE [LARGE SCALE GENOMIC DNA]</scope>
    <source>
        <strain evidence="2 3">Ug99</strain>
    </source>
</reference>
<accession>A0A5B0SIS0</accession>
<feature type="region of interest" description="Disordered" evidence="1">
    <location>
        <begin position="1"/>
        <end position="28"/>
    </location>
</feature>
<sequence length="133" mass="13821">MSQTSNLEFVRDPNLTSQDPPGPPGGRLLALCTGARRIAVFFGWIVVGPSERAQDPRISLGTSGLLSERTSRPPRPLLTRGSSRSLAECSERSPGTADPYKPPQTVGSSPDDPTSTGSPSEASGGPPPSLNAP</sequence>
<evidence type="ECO:0000256" key="1">
    <source>
        <dbReference type="SAM" id="MobiDB-lite"/>
    </source>
</evidence>
<evidence type="ECO:0000313" key="2">
    <source>
        <dbReference type="EMBL" id="KAA1136454.1"/>
    </source>
</evidence>
<comment type="caution">
    <text evidence="2">The sequence shown here is derived from an EMBL/GenBank/DDBJ whole genome shotgun (WGS) entry which is preliminary data.</text>
</comment>